<dbReference type="Pfam" id="PF07661">
    <property type="entry name" value="MORN_2"/>
    <property type="match status" value="3"/>
</dbReference>
<dbReference type="RefSeq" id="WP_157807292.1">
    <property type="nucleotide sequence ID" value="NZ_PGFA01000001.1"/>
</dbReference>
<feature type="chain" id="PRO_5014915841" evidence="1">
    <location>
        <begin position="25"/>
        <end position="228"/>
    </location>
</feature>
<feature type="signal peptide" evidence="1">
    <location>
        <begin position="1"/>
        <end position="24"/>
    </location>
</feature>
<dbReference type="EMBL" id="PGFA01000001">
    <property type="protein sequence ID" value="PJJ59501.1"/>
    <property type="molecule type" value="Genomic_DNA"/>
</dbReference>
<protein>
    <submittedName>
        <fullName evidence="2">Antitoxin component YwqK of YwqJK toxin-antitoxin module</fullName>
    </submittedName>
</protein>
<comment type="caution">
    <text evidence="2">The sequence shown here is derived from an EMBL/GenBank/DDBJ whole genome shotgun (WGS) entry which is preliminary data.</text>
</comment>
<evidence type="ECO:0000313" key="2">
    <source>
        <dbReference type="EMBL" id="PJJ59501.1"/>
    </source>
</evidence>
<proteinExistence type="predicted"/>
<name>A0A2M9BNH4_9BACT</name>
<accession>A0A2M9BNH4</accession>
<dbReference type="Proteomes" id="UP000228535">
    <property type="component" value="Unassembled WGS sequence"/>
</dbReference>
<keyword evidence="3" id="KW-1185">Reference proteome</keyword>
<keyword evidence="1" id="KW-0732">Signal</keyword>
<evidence type="ECO:0000313" key="3">
    <source>
        <dbReference type="Proteomes" id="UP000228535"/>
    </source>
</evidence>
<reference evidence="2 3" key="1">
    <citation type="submission" date="2017-11" db="EMBL/GenBank/DDBJ databases">
        <title>Genomic Encyclopedia of Archaeal and Bacterial Type Strains, Phase II (KMG-II): From Individual Species to Whole Genera.</title>
        <authorList>
            <person name="Goeker M."/>
        </authorList>
    </citation>
    <scope>NUCLEOTIDE SEQUENCE [LARGE SCALE GENOMIC DNA]</scope>
    <source>
        <strain evidence="2 3">DSM 11115</strain>
    </source>
</reference>
<evidence type="ECO:0000256" key="1">
    <source>
        <dbReference type="SAM" id="SignalP"/>
    </source>
</evidence>
<gene>
    <name evidence="2" type="ORF">CLV45_0920</name>
</gene>
<organism evidence="2 3">
    <name type="scientific">Hymenobacter chitinivorans DSM 11115</name>
    <dbReference type="NCBI Taxonomy" id="1121954"/>
    <lineage>
        <taxon>Bacteria</taxon>
        <taxon>Pseudomonadati</taxon>
        <taxon>Bacteroidota</taxon>
        <taxon>Cytophagia</taxon>
        <taxon>Cytophagales</taxon>
        <taxon>Hymenobacteraceae</taxon>
        <taxon>Hymenobacter</taxon>
    </lineage>
</organism>
<dbReference type="Gene3D" id="2.20.110.10">
    <property type="entry name" value="Histone H3 K4-specific methyltransferase SET7/9 N-terminal domain"/>
    <property type="match status" value="2"/>
</dbReference>
<dbReference type="InterPro" id="IPR011652">
    <property type="entry name" value="MORN_2"/>
</dbReference>
<dbReference type="SUPFAM" id="SSF82185">
    <property type="entry name" value="Histone H3 K4-specific methyltransferase SET7/9 N-terminal domain"/>
    <property type="match status" value="2"/>
</dbReference>
<dbReference type="AlphaFoldDB" id="A0A2M9BNH4"/>
<sequence>MANCCRHLFCGLFLLGFLSGAHHAAAVGKPALRRYCQAPADTLPGQVRRYYENGRLLESYTRVNGVLEGPWVIYFPSGRVDREMTFLAGRPHGLYKSYDKQGRLEREIGYVNGVLDGPWVFYYQGAKSIQATFQNGKLEGRYAVFYPTGALKVQAQYHQGNLASKVSAYTKEGQLVNEEVPNAAGDRVMTRLTYDKAGRLKRSEAVDFVPSGTYLGPAIMGGSLGGKQ</sequence>
<dbReference type="OrthoDB" id="659070at2"/>